<dbReference type="Proteomes" id="UP000220246">
    <property type="component" value="Unassembled WGS sequence"/>
</dbReference>
<dbReference type="InterPro" id="IPR027417">
    <property type="entry name" value="P-loop_NTPase"/>
</dbReference>
<dbReference type="Gene3D" id="3.40.50.2300">
    <property type="match status" value="1"/>
</dbReference>
<dbReference type="SUPFAM" id="SSF52540">
    <property type="entry name" value="P-loop containing nucleoside triphosphate hydrolases"/>
    <property type="match status" value="1"/>
</dbReference>
<gene>
    <name evidence="1" type="ORF">CRM82_01505</name>
</gene>
<dbReference type="RefSeq" id="WP_066541419.1">
    <property type="nucleotide sequence ID" value="NZ_PDEA01000001.1"/>
</dbReference>
<dbReference type="AlphaFoldDB" id="A0A2A7UQM7"/>
<dbReference type="Gene3D" id="3.40.50.300">
    <property type="entry name" value="P-loop containing nucleotide triphosphate hydrolases"/>
    <property type="match status" value="1"/>
</dbReference>
<keyword evidence="2" id="KW-1185">Reference proteome</keyword>
<proteinExistence type="predicted"/>
<name>A0A2A7UQM7_COMTR</name>
<evidence type="ECO:0000313" key="1">
    <source>
        <dbReference type="EMBL" id="PEH87471.1"/>
    </source>
</evidence>
<accession>A0A2A7UQM7</accession>
<dbReference type="GeneID" id="80803414"/>
<dbReference type="EMBL" id="PDEA01000001">
    <property type="protein sequence ID" value="PEH87471.1"/>
    <property type="molecule type" value="Genomic_DNA"/>
</dbReference>
<sequence>MNFADVTTPSLLEPPPAQDAPVCVLQVGDSAEDAAWLQARIGNAMQVLHCAPHPEAMKAALTPQVVMVVVQFDARQDLEGPVKLAQWLREHQPKLSVLGMGYANTPKVPLAALRGGAQDFLDMAGSVEEQLKPFWSLSMRGSAHVLGSKAAAGQQLGKTVALLGARPGMGVSTLAAHLSAALAQTMGATGPATAKSSALVGLLDLGFPLRDGLMHLGLQSSFHMVDAIQSMHRLDPALLAAALPRHRCGPMVLPWPAQPQIMRDVEPRSMSAMVQRLRAFFAWQVIDLGGLPAHEMVQAVAREADHVWAVCDQSVGGIVSLTEMLSTLPSKPEGAPMCDGVVINRALRGAGMAPEEIARRVAHPLRHVLPQRDLAMLQASSQGQLLSEADAADPYCVQVRQMAASLQADGVAAAPRPQGLLQRCQTWLQRAGGRTP</sequence>
<organism evidence="1 2">
    <name type="scientific">Comamonas terrigena</name>
    <dbReference type="NCBI Taxonomy" id="32013"/>
    <lineage>
        <taxon>Bacteria</taxon>
        <taxon>Pseudomonadati</taxon>
        <taxon>Pseudomonadota</taxon>
        <taxon>Betaproteobacteria</taxon>
        <taxon>Burkholderiales</taxon>
        <taxon>Comamonadaceae</taxon>
        <taxon>Comamonas</taxon>
    </lineage>
</organism>
<dbReference type="STRING" id="1219032.GCA_001515545_03855"/>
<evidence type="ECO:0000313" key="2">
    <source>
        <dbReference type="Proteomes" id="UP000220246"/>
    </source>
</evidence>
<dbReference type="OrthoDB" id="8531995at2"/>
<reference evidence="2" key="1">
    <citation type="submission" date="2017-09" db="EMBL/GenBank/DDBJ databases">
        <title>FDA dAtabase for Regulatory Grade micrObial Sequences (FDA-ARGOS): Supporting development and validation of Infectious Disease Dx tests.</title>
        <authorList>
            <person name="Minogue T."/>
            <person name="Wolcott M."/>
            <person name="Wasieloski L."/>
            <person name="Aguilar W."/>
            <person name="Moore D."/>
            <person name="Tallon L."/>
            <person name="Sadzewicz L."/>
            <person name="Ott S."/>
            <person name="Zhao X."/>
            <person name="Nagaraj S."/>
            <person name="Vavikolanu K."/>
            <person name="Aluvathingal J."/>
            <person name="Nadendla S."/>
            <person name="Sichtig H."/>
        </authorList>
    </citation>
    <scope>NUCLEOTIDE SEQUENCE [LARGE SCALE GENOMIC DNA]</scope>
    <source>
        <strain evidence="2">FDAARGOS_394</strain>
    </source>
</reference>
<protein>
    <submittedName>
        <fullName evidence="1">Uncharacterized protein</fullName>
    </submittedName>
</protein>
<comment type="caution">
    <text evidence="1">The sequence shown here is derived from an EMBL/GenBank/DDBJ whole genome shotgun (WGS) entry which is preliminary data.</text>
</comment>